<accession>A0A512E1Y0</accession>
<comment type="caution">
    <text evidence="2">The sequence shown here is derived from an EMBL/GenBank/DDBJ whole genome shotgun (WGS) entry which is preliminary data.</text>
</comment>
<dbReference type="EMBL" id="BJYZ01000048">
    <property type="protein sequence ID" value="GEO42714.1"/>
    <property type="molecule type" value="Genomic_DNA"/>
</dbReference>
<feature type="compositionally biased region" description="Polar residues" evidence="1">
    <location>
        <begin position="81"/>
        <end position="94"/>
    </location>
</feature>
<feature type="region of interest" description="Disordered" evidence="1">
    <location>
        <begin position="1"/>
        <end position="94"/>
    </location>
</feature>
<name>A0A512E1Y0_9PROT</name>
<reference evidence="2 3" key="1">
    <citation type="submission" date="2019-07" db="EMBL/GenBank/DDBJ databases">
        <title>Whole genome shotgun sequence of Skermanella aerolata NBRC 106429.</title>
        <authorList>
            <person name="Hosoyama A."/>
            <person name="Uohara A."/>
            <person name="Ohji S."/>
            <person name="Ichikawa N."/>
        </authorList>
    </citation>
    <scope>NUCLEOTIDE SEQUENCE [LARGE SCALE GENOMIC DNA]</scope>
    <source>
        <strain evidence="2 3">NBRC 106429</strain>
    </source>
</reference>
<feature type="compositionally biased region" description="Basic and acidic residues" evidence="1">
    <location>
        <begin position="1"/>
        <end position="11"/>
    </location>
</feature>
<dbReference type="AlphaFoldDB" id="A0A512E1Y0"/>
<dbReference type="RefSeq" id="WP_044436122.1">
    <property type="nucleotide sequence ID" value="NZ_BJYZ01000048.1"/>
</dbReference>
<evidence type="ECO:0000313" key="2">
    <source>
        <dbReference type="EMBL" id="GEO42714.1"/>
    </source>
</evidence>
<evidence type="ECO:0000313" key="3">
    <source>
        <dbReference type="Proteomes" id="UP000321523"/>
    </source>
</evidence>
<keyword evidence="3" id="KW-1185">Reference proteome</keyword>
<sequence length="94" mass="10604">MAANKPEDRQPENLQPEESEIDSYVSEKEEEGRRINEGKAHKPDEPESRSFRGMQATRAVMRDADRDVPPDAEGQERSGHIEQTITPDGGTQTR</sequence>
<proteinExistence type="predicted"/>
<evidence type="ECO:0000256" key="1">
    <source>
        <dbReference type="SAM" id="MobiDB-lite"/>
    </source>
</evidence>
<organism evidence="2 3">
    <name type="scientific">Skermanella aerolata</name>
    <dbReference type="NCBI Taxonomy" id="393310"/>
    <lineage>
        <taxon>Bacteria</taxon>
        <taxon>Pseudomonadati</taxon>
        <taxon>Pseudomonadota</taxon>
        <taxon>Alphaproteobacteria</taxon>
        <taxon>Rhodospirillales</taxon>
        <taxon>Azospirillaceae</taxon>
        <taxon>Skermanella</taxon>
    </lineage>
</organism>
<gene>
    <name evidence="2" type="ORF">SAE02_68620</name>
</gene>
<dbReference type="Proteomes" id="UP000321523">
    <property type="component" value="Unassembled WGS sequence"/>
</dbReference>
<protein>
    <submittedName>
        <fullName evidence="2">Uncharacterized protein</fullName>
    </submittedName>
</protein>
<feature type="compositionally biased region" description="Basic and acidic residues" evidence="1">
    <location>
        <begin position="60"/>
        <end position="80"/>
    </location>
</feature>
<feature type="compositionally biased region" description="Basic and acidic residues" evidence="1">
    <location>
        <begin position="25"/>
        <end position="50"/>
    </location>
</feature>